<keyword evidence="8" id="KW-0963">Cytoplasm</keyword>
<evidence type="ECO:0000256" key="5">
    <source>
        <dbReference type="ARBA" id="ARBA00022759"/>
    </source>
</evidence>
<dbReference type="Proteomes" id="UP001069090">
    <property type="component" value="Unassembled WGS sequence"/>
</dbReference>
<evidence type="ECO:0000256" key="7">
    <source>
        <dbReference type="ARBA" id="ARBA00022833"/>
    </source>
</evidence>
<keyword evidence="3 8" id="KW-0540">Nuclease</keyword>
<dbReference type="Pfam" id="PF02130">
    <property type="entry name" value="YbeY"/>
    <property type="match status" value="1"/>
</dbReference>
<feature type="binding site" evidence="8">
    <location>
        <position position="121"/>
    </location>
    <ligand>
        <name>Zn(2+)</name>
        <dbReference type="ChEBI" id="CHEBI:29105"/>
        <note>catalytic</note>
    </ligand>
</feature>
<dbReference type="GO" id="GO:0004222">
    <property type="term" value="F:metalloendopeptidase activity"/>
    <property type="evidence" value="ECO:0007669"/>
    <property type="project" value="InterPro"/>
</dbReference>
<dbReference type="AlphaFoldDB" id="A0A9J6RHB9"/>
<keyword evidence="8" id="KW-0698">rRNA processing</keyword>
<dbReference type="PROSITE" id="PS01306">
    <property type="entry name" value="UPF0054"/>
    <property type="match status" value="1"/>
</dbReference>
<evidence type="ECO:0000256" key="8">
    <source>
        <dbReference type="HAMAP-Rule" id="MF_00009"/>
    </source>
</evidence>
<comment type="cofactor">
    <cofactor evidence="8">
        <name>Zn(2+)</name>
        <dbReference type="ChEBI" id="CHEBI:29105"/>
    </cofactor>
    <text evidence="8">Binds 1 zinc ion.</text>
</comment>
<keyword evidence="5 8" id="KW-0255">Endonuclease</keyword>
<dbReference type="GO" id="GO:0005737">
    <property type="term" value="C:cytoplasm"/>
    <property type="evidence" value="ECO:0007669"/>
    <property type="project" value="UniProtKB-SubCell"/>
</dbReference>
<dbReference type="GO" id="GO:0004521">
    <property type="term" value="F:RNA endonuclease activity"/>
    <property type="evidence" value="ECO:0007669"/>
    <property type="project" value="UniProtKB-UniRule"/>
</dbReference>
<dbReference type="GO" id="GO:0006364">
    <property type="term" value="P:rRNA processing"/>
    <property type="evidence" value="ECO:0007669"/>
    <property type="project" value="UniProtKB-UniRule"/>
</dbReference>
<proteinExistence type="inferred from homology"/>
<sequence length="155" mass="16990">MPPLYLDLQIADNLAPVAASLPSSAQLELWVAAALAGRKDEAELTIRLVDEQEISQLNATYRHKDKATNVLSFPADLPEHIDIPLLGDIIICPAVVAAEAQQQQKTLTAHWAHMVIHGTLHLLGYDHIEEQQAVAMEAIETQLLADLGYPNPYLS</sequence>
<evidence type="ECO:0000256" key="2">
    <source>
        <dbReference type="ARBA" id="ARBA00022517"/>
    </source>
</evidence>
<comment type="function">
    <text evidence="8">Single strand-specific metallo-endoribonuclease involved in late-stage 70S ribosome quality control and in maturation of the 3' terminus of the 16S rRNA.</text>
</comment>
<evidence type="ECO:0000256" key="6">
    <source>
        <dbReference type="ARBA" id="ARBA00022801"/>
    </source>
</evidence>
<dbReference type="Gene3D" id="3.40.390.30">
    <property type="entry name" value="Metalloproteases ('zincins'), catalytic domain"/>
    <property type="match status" value="1"/>
</dbReference>
<keyword evidence="6 8" id="KW-0378">Hydrolase</keyword>
<evidence type="ECO:0000256" key="1">
    <source>
        <dbReference type="ARBA" id="ARBA00010875"/>
    </source>
</evidence>
<evidence type="ECO:0000256" key="3">
    <source>
        <dbReference type="ARBA" id="ARBA00022722"/>
    </source>
</evidence>
<keyword evidence="7 8" id="KW-0862">Zinc</keyword>
<dbReference type="InterPro" id="IPR002036">
    <property type="entry name" value="YbeY"/>
</dbReference>
<evidence type="ECO:0000256" key="4">
    <source>
        <dbReference type="ARBA" id="ARBA00022723"/>
    </source>
</evidence>
<reference evidence="9 10" key="1">
    <citation type="submission" date="2022-12" db="EMBL/GenBank/DDBJ databases">
        <title>Dasania phycosphaerae sp. nov., isolated from particulate material of the south coast of Korea.</title>
        <authorList>
            <person name="Jiang Y."/>
        </authorList>
    </citation>
    <scope>NUCLEOTIDE SEQUENCE [LARGE SCALE GENOMIC DNA]</scope>
    <source>
        <strain evidence="9 10">GY-19</strain>
    </source>
</reference>
<keyword evidence="10" id="KW-1185">Reference proteome</keyword>
<dbReference type="GO" id="GO:0008270">
    <property type="term" value="F:zinc ion binding"/>
    <property type="evidence" value="ECO:0007669"/>
    <property type="project" value="UniProtKB-UniRule"/>
</dbReference>
<keyword evidence="4 8" id="KW-0479">Metal-binding</keyword>
<organism evidence="9 10">
    <name type="scientific">Dasania phycosphaerae</name>
    <dbReference type="NCBI Taxonomy" id="2950436"/>
    <lineage>
        <taxon>Bacteria</taxon>
        <taxon>Pseudomonadati</taxon>
        <taxon>Pseudomonadota</taxon>
        <taxon>Gammaproteobacteria</taxon>
        <taxon>Cellvibrionales</taxon>
        <taxon>Spongiibacteraceae</taxon>
        <taxon>Dasania</taxon>
    </lineage>
</organism>
<feature type="binding site" evidence="8">
    <location>
        <position position="127"/>
    </location>
    <ligand>
        <name>Zn(2+)</name>
        <dbReference type="ChEBI" id="CHEBI:29105"/>
        <note>catalytic</note>
    </ligand>
</feature>
<comment type="similarity">
    <text evidence="1 8">Belongs to the endoribonuclease YbeY family.</text>
</comment>
<name>A0A9J6RHB9_9GAMM</name>
<dbReference type="NCBIfam" id="TIGR00043">
    <property type="entry name" value="rRNA maturation RNase YbeY"/>
    <property type="match status" value="1"/>
</dbReference>
<dbReference type="EMBL" id="JAPTGG010000001">
    <property type="protein sequence ID" value="MCZ0863607.1"/>
    <property type="molecule type" value="Genomic_DNA"/>
</dbReference>
<accession>A0A9J6RHB9</accession>
<feature type="binding site" evidence="8">
    <location>
        <position position="117"/>
    </location>
    <ligand>
        <name>Zn(2+)</name>
        <dbReference type="ChEBI" id="CHEBI:29105"/>
        <note>catalytic</note>
    </ligand>
</feature>
<dbReference type="RefSeq" id="WP_258329755.1">
    <property type="nucleotide sequence ID" value="NZ_JAPTGG010000001.1"/>
</dbReference>
<comment type="caution">
    <text evidence="9">The sequence shown here is derived from an EMBL/GenBank/DDBJ whole genome shotgun (WGS) entry which is preliminary data.</text>
</comment>
<comment type="subcellular location">
    <subcellularLocation>
        <location evidence="8">Cytoplasm</location>
    </subcellularLocation>
</comment>
<evidence type="ECO:0000313" key="10">
    <source>
        <dbReference type="Proteomes" id="UP001069090"/>
    </source>
</evidence>
<gene>
    <name evidence="8 9" type="primary">ybeY</name>
    <name evidence="9" type="ORF">O0V09_00240</name>
</gene>
<protein>
    <recommendedName>
        <fullName evidence="8">Endoribonuclease YbeY</fullName>
        <ecNumber evidence="8">3.1.-.-</ecNumber>
    </recommendedName>
</protein>
<dbReference type="HAMAP" id="MF_00009">
    <property type="entry name" value="Endoribonucl_YbeY"/>
    <property type="match status" value="1"/>
</dbReference>
<evidence type="ECO:0000313" key="9">
    <source>
        <dbReference type="EMBL" id="MCZ0863607.1"/>
    </source>
</evidence>
<dbReference type="PANTHER" id="PTHR46986:SF1">
    <property type="entry name" value="ENDORIBONUCLEASE YBEY, CHLOROPLASTIC"/>
    <property type="match status" value="1"/>
</dbReference>
<dbReference type="EC" id="3.1.-.-" evidence="8"/>
<dbReference type="InterPro" id="IPR020549">
    <property type="entry name" value="YbeY_CS"/>
</dbReference>
<keyword evidence="2 8" id="KW-0690">Ribosome biogenesis</keyword>
<dbReference type="InterPro" id="IPR023091">
    <property type="entry name" value="MetalPrtase_cat_dom_sf_prd"/>
</dbReference>
<dbReference type="SUPFAM" id="SSF55486">
    <property type="entry name" value="Metalloproteases ('zincins'), catalytic domain"/>
    <property type="match status" value="1"/>
</dbReference>
<dbReference type="PANTHER" id="PTHR46986">
    <property type="entry name" value="ENDORIBONUCLEASE YBEY, CHLOROPLASTIC"/>
    <property type="match status" value="1"/>
</dbReference>